<keyword evidence="4" id="KW-0460">Magnesium</keyword>
<dbReference type="InterPro" id="IPR006879">
    <property type="entry name" value="YdjC-like"/>
</dbReference>
<dbReference type="Proteomes" id="UP001611383">
    <property type="component" value="Chromosome"/>
</dbReference>
<dbReference type="PANTHER" id="PTHR31609:SF1">
    <property type="entry name" value="CARBOHYDRATE DEACETYLASE"/>
    <property type="match status" value="1"/>
</dbReference>
<gene>
    <name evidence="7" type="ORF">F0U60_44565</name>
</gene>
<reference evidence="7 8" key="1">
    <citation type="submission" date="2019-08" db="EMBL/GenBank/DDBJ databases">
        <title>Archangium and Cystobacter genomes.</title>
        <authorList>
            <person name="Chen I.-C.K."/>
            <person name="Wielgoss S."/>
        </authorList>
    </citation>
    <scope>NUCLEOTIDE SEQUENCE [LARGE SCALE GENOMIC DNA]</scope>
    <source>
        <strain evidence="7 8">Cbm 6</strain>
    </source>
</reference>
<feature type="region of interest" description="Disordered" evidence="6">
    <location>
        <begin position="1"/>
        <end position="66"/>
    </location>
</feature>
<proteinExistence type="predicted"/>
<evidence type="ECO:0000313" key="7">
    <source>
        <dbReference type="EMBL" id="WNG50423.1"/>
    </source>
</evidence>
<feature type="compositionally biased region" description="Low complexity" evidence="6">
    <location>
        <begin position="19"/>
        <end position="34"/>
    </location>
</feature>
<comment type="cofactor">
    <cofactor evidence="1">
        <name>Mg(2+)</name>
        <dbReference type="ChEBI" id="CHEBI:18420"/>
    </cofactor>
</comment>
<keyword evidence="2" id="KW-0479">Metal-binding</keyword>
<accession>A0ABY9X4U6</accession>
<dbReference type="Gene3D" id="3.20.20.370">
    <property type="entry name" value="Glycoside hydrolase/deacetylase"/>
    <property type="match status" value="1"/>
</dbReference>
<dbReference type="Pfam" id="PF04794">
    <property type="entry name" value="YdjC"/>
    <property type="match status" value="1"/>
</dbReference>
<evidence type="ECO:0000256" key="1">
    <source>
        <dbReference type="ARBA" id="ARBA00001946"/>
    </source>
</evidence>
<protein>
    <submittedName>
        <fullName evidence="7">ChbG/HpnK family deacetylase</fullName>
    </submittedName>
</protein>
<dbReference type="EMBL" id="CP043494">
    <property type="protein sequence ID" value="WNG50423.1"/>
    <property type="molecule type" value="Genomic_DNA"/>
</dbReference>
<name>A0ABY9X4U6_9BACT</name>
<keyword evidence="3" id="KW-0378">Hydrolase</keyword>
<dbReference type="SUPFAM" id="SSF88713">
    <property type="entry name" value="Glycoside hydrolase/deacetylase"/>
    <property type="match status" value="1"/>
</dbReference>
<evidence type="ECO:0000256" key="3">
    <source>
        <dbReference type="ARBA" id="ARBA00022801"/>
    </source>
</evidence>
<sequence>MAARTLPQDGGPPRGGAARGTRPADAGGARPRTGWARRPGHHPVWIGSTPPHRGAEPPAHRGPRVNLPGRALIINADDLGYDPAVTRGILRAMQEGIVSSATLMVNTPYSETAAHEARGLSLGLHFNLSHGLPVWAAFPSHFLRNGSLSEPLAQHLTPDVVEAEALAQLERLDTLLGQPATHVDVHKRLHRHPGVLEGLARAAHVALLPVRSLDADMRRVLRAHGVPSNDHFIGEAGAEAYWTLERLEQHLATLPEEGITELMCHPGYTPEAVKSGYARQREVELATFLHPRARLALTRLGLKPTDFRVLTRAG</sequence>
<keyword evidence="8" id="KW-1185">Reference proteome</keyword>
<organism evidence="7 8">
    <name type="scientific">Archangium minus</name>
    <dbReference type="NCBI Taxonomy" id="83450"/>
    <lineage>
        <taxon>Bacteria</taxon>
        <taxon>Pseudomonadati</taxon>
        <taxon>Myxococcota</taxon>
        <taxon>Myxococcia</taxon>
        <taxon>Myxococcales</taxon>
        <taxon>Cystobacterineae</taxon>
        <taxon>Archangiaceae</taxon>
        <taxon>Archangium</taxon>
    </lineage>
</organism>
<dbReference type="InterPro" id="IPR011330">
    <property type="entry name" value="Glyco_hydro/deAcase_b/a-brl"/>
</dbReference>
<evidence type="ECO:0000256" key="6">
    <source>
        <dbReference type="SAM" id="MobiDB-lite"/>
    </source>
</evidence>
<evidence type="ECO:0000313" key="8">
    <source>
        <dbReference type="Proteomes" id="UP001611383"/>
    </source>
</evidence>
<evidence type="ECO:0000256" key="2">
    <source>
        <dbReference type="ARBA" id="ARBA00022723"/>
    </source>
</evidence>
<keyword evidence="5" id="KW-0119">Carbohydrate metabolism</keyword>
<evidence type="ECO:0000256" key="5">
    <source>
        <dbReference type="ARBA" id="ARBA00023277"/>
    </source>
</evidence>
<evidence type="ECO:0000256" key="4">
    <source>
        <dbReference type="ARBA" id="ARBA00022842"/>
    </source>
</evidence>
<dbReference type="PANTHER" id="PTHR31609">
    <property type="entry name" value="YDJC DEACETYLASE FAMILY MEMBER"/>
    <property type="match status" value="1"/>
</dbReference>